<dbReference type="PANTHER" id="PTHR31889:SF35">
    <property type="entry name" value="FUCOSYLTRANSFERASE"/>
    <property type="match status" value="1"/>
</dbReference>
<reference evidence="8" key="1">
    <citation type="submission" date="2015-04" db="UniProtKB">
        <authorList>
            <consortium name="EnsemblPlants"/>
        </authorList>
    </citation>
    <scope>IDENTIFICATION</scope>
</reference>
<protein>
    <recommendedName>
        <fullName evidence="6">Fucosyltransferase</fullName>
        <ecNumber evidence="6">2.4.1.-</ecNumber>
    </recommendedName>
</protein>
<sequence length="340" mass="38611">MCTMRTTTRRRCDDCCSRPPTPLAKMLVWSVYGLPKWNFTNHINQRAKSQKLPYSMISGAGATCRGRGLDDEAEVEARDVVERLDAAEEGRVWGRDGGAVEHGGVDLDLLILGAAGGVEAHPRGRHRRPLLTVERRGSREECGEKVSDQITPHFSSPSSLLPYLICEQFPGSTWTLPEGDFPFSGMRGFNACTRESLGNALRRGKGAARDPLPPWITTYFNRNGNEPRFFCDDGLDALWRVDWMVLLSDNYFVLGLFLVSRIERVLPRMFPCHDAAFHLLGRYLLHPRNVVPCLYYEQDIAGRESMSVFQPTHLDRQQSGEKLHNQEEEEEYDKWGQGYF</sequence>
<organism evidence="8">
    <name type="scientific">Oryza glumipatula</name>
    <dbReference type="NCBI Taxonomy" id="40148"/>
    <lineage>
        <taxon>Eukaryota</taxon>
        <taxon>Viridiplantae</taxon>
        <taxon>Streptophyta</taxon>
        <taxon>Embryophyta</taxon>
        <taxon>Tracheophyta</taxon>
        <taxon>Spermatophyta</taxon>
        <taxon>Magnoliopsida</taxon>
        <taxon>Liliopsida</taxon>
        <taxon>Poales</taxon>
        <taxon>Poaceae</taxon>
        <taxon>BOP clade</taxon>
        <taxon>Oryzoideae</taxon>
        <taxon>Oryzeae</taxon>
        <taxon>Oryzinae</taxon>
        <taxon>Oryza</taxon>
    </lineage>
</organism>
<dbReference type="STRING" id="40148.A0A0D9YRU2"/>
<dbReference type="GO" id="GO:0071555">
    <property type="term" value="P:cell wall organization"/>
    <property type="evidence" value="ECO:0007669"/>
    <property type="project" value="UniProtKB-UniRule"/>
</dbReference>
<comment type="function">
    <text evidence="6">May be involved in cell wall biosynthesis.</text>
</comment>
<reference evidence="8" key="2">
    <citation type="submission" date="2018-05" db="EMBL/GenBank/DDBJ databases">
        <title>OgluRS3 (Oryza glumaepatula Reference Sequence Version 3).</title>
        <authorList>
            <person name="Zhang J."/>
            <person name="Kudrna D."/>
            <person name="Lee S."/>
            <person name="Talag J."/>
            <person name="Welchert J."/>
            <person name="Wing R.A."/>
        </authorList>
    </citation>
    <scope>NUCLEOTIDE SEQUENCE [LARGE SCALE GENOMIC DNA]</scope>
</reference>
<evidence type="ECO:0000256" key="2">
    <source>
        <dbReference type="ARBA" id="ARBA00022676"/>
    </source>
</evidence>
<keyword evidence="2 6" id="KW-0328">Glycosyltransferase</keyword>
<dbReference type="HOGENOM" id="CLU_070442_0_0_1"/>
<dbReference type="PANTHER" id="PTHR31889">
    <property type="entry name" value="FUCOSYLTRANSFERASE 2-RELATED"/>
    <property type="match status" value="1"/>
</dbReference>
<dbReference type="AlphaFoldDB" id="A0A0D9YRU2"/>
<evidence type="ECO:0000256" key="7">
    <source>
        <dbReference type="SAM" id="MobiDB-lite"/>
    </source>
</evidence>
<dbReference type="GO" id="GO:0032580">
    <property type="term" value="C:Golgi cisterna membrane"/>
    <property type="evidence" value="ECO:0007669"/>
    <property type="project" value="UniProtKB-SubCell"/>
</dbReference>
<evidence type="ECO:0000313" key="9">
    <source>
        <dbReference type="Proteomes" id="UP000026961"/>
    </source>
</evidence>
<dbReference type="InterPro" id="IPR004938">
    <property type="entry name" value="XG_FTase"/>
</dbReference>
<keyword evidence="5 6" id="KW-0961">Cell wall biogenesis/degradation</keyword>
<feature type="region of interest" description="Disordered" evidence="7">
    <location>
        <begin position="316"/>
        <end position="340"/>
    </location>
</feature>
<evidence type="ECO:0000256" key="1">
    <source>
        <dbReference type="ARBA" id="ARBA00010481"/>
    </source>
</evidence>
<dbReference type="GO" id="GO:0009969">
    <property type="term" value="P:xyloglucan biosynthetic process"/>
    <property type="evidence" value="ECO:0007669"/>
    <property type="project" value="TreeGrafter"/>
</dbReference>
<comment type="subcellular location">
    <subcellularLocation>
        <location evidence="6">Golgi apparatus</location>
        <location evidence="6">Golgi stack membrane</location>
        <topology evidence="6">Single-pass type II membrane protein</topology>
    </subcellularLocation>
</comment>
<keyword evidence="6" id="KW-0333">Golgi apparatus</keyword>
<comment type="similarity">
    <text evidence="1 6">Belongs to the glycosyltransferase 37 family.</text>
</comment>
<feature type="compositionally biased region" description="Basic and acidic residues" evidence="7">
    <location>
        <begin position="316"/>
        <end position="326"/>
    </location>
</feature>
<dbReference type="eggNOG" id="ENOG502QTTA">
    <property type="taxonomic scope" value="Eukaryota"/>
</dbReference>
<dbReference type="Proteomes" id="UP000026961">
    <property type="component" value="Chromosome 2"/>
</dbReference>
<evidence type="ECO:0000313" key="8">
    <source>
        <dbReference type="EnsemblPlants" id="OGLUM02G15620.1"/>
    </source>
</evidence>
<evidence type="ECO:0000256" key="3">
    <source>
        <dbReference type="ARBA" id="ARBA00022679"/>
    </source>
</evidence>
<accession>A0A0D9YRU2</accession>
<evidence type="ECO:0000256" key="5">
    <source>
        <dbReference type="ARBA" id="ARBA00023316"/>
    </source>
</evidence>
<name>A0A0D9YRU2_9ORYZ</name>
<dbReference type="GO" id="GO:0008107">
    <property type="term" value="F:galactoside 2-alpha-L-fucosyltransferase activity"/>
    <property type="evidence" value="ECO:0007669"/>
    <property type="project" value="InterPro"/>
</dbReference>
<dbReference type="EC" id="2.4.1.-" evidence="6"/>
<evidence type="ECO:0000256" key="6">
    <source>
        <dbReference type="RuleBase" id="RU367004"/>
    </source>
</evidence>
<keyword evidence="9" id="KW-1185">Reference proteome</keyword>
<keyword evidence="3 6" id="KW-0808">Transferase</keyword>
<dbReference type="Pfam" id="PF03254">
    <property type="entry name" value="XG_FTase"/>
    <property type="match status" value="1"/>
</dbReference>
<dbReference type="Gramene" id="OGLUM02G15620.1">
    <property type="protein sequence ID" value="OGLUM02G15620.1"/>
    <property type="gene ID" value="OGLUM02G15620"/>
</dbReference>
<evidence type="ECO:0000256" key="4">
    <source>
        <dbReference type="ARBA" id="ARBA00023180"/>
    </source>
</evidence>
<keyword evidence="4" id="KW-0325">Glycoprotein</keyword>
<dbReference type="GO" id="GO:0042546">
    <property type="term" value="P:cell wall biogenesis"/>
    <property type="evidence" value="ECO:0007669"/>
    <property type="project" value="InterPro"/>
</dbReference>
<proteinExistence type="inferred from homology"/>
<dbReference type="EnsemblPlants" id="OGLUM02G15620.1">
    <property type="protein sequence ID" value="OGLUM02G15620.1"/>
    <property type="gene ID" value="OGLUM02G15620"/>
</dbReference>